<evidence type="ECO:0000313" key="2">
    <source>
        <dbReference type="Proteomes" id="UP001171902"/>
    </source>
</evidence>
<evidence type="ECO:0000313" key="1">
    <source>
        <dbReference type="EMBL" id="MDN3238674.1"/>
    </source>
</evidence>
<name>A0ABT7YJ68_9ACTN</name>
<comment type="caution">
    <text evidence="1">The sequence shown here is derived from an EMBL/GenBank/DDBJ whole genome shotgun (WGS) entry which is preliminary data.</text>
</comment>
<accession>A0ABT7YJ68</accession>
<keyword evidence="2" id="KW-1185">Reference proteome</keyword>
<dbReference type="Gene3D" id="3.30.565.10">
    <property type="entry name" value="Histidine kinase-like ATPase, C-terminal domain"/>
    <property type="match status" value="1"/>
</dbReference>
<dbReference type="GO" id="GO:0005524">
    <property type="term" value="F:ATP binding"/>
    <property type="evidence" value="ECO:0007669"/>
    <property type="project" value="UniProtKB-KW"/>
</dbReference>
<gene>
    <name evidence="1" type="ORF">QWI33_02965</name>
</gene>
<keyword evidence="1" id="KW-0067">ATP-binding</keyword>
<dbReference type="EMBL" id="JAUEMJ010000001">
    <property type="protein sequence ID" value="MDN3238674.1"/>
    <property type="molecule type" value="Genomic_DNA"/>
</dbReference>
<organism evidence="1 2">
    <name type="scientific">Glycomyces tritici</name>
    <dbReference type="NCBI Taxonomy" id="2665176"/>
    <lineage>
        <taxon>Bacteria</taxon>
        <taxon>Bacillati</taxon>
        <taxon>Actinomycetota</taxon>
        <taxon>Actinomycetes</taxon>
        <taxon>Glycomycetales</taxon>
        <taxon>Glycomycetaceae</taxon>
        <taxon>Glycomyces</taxon>
    </lineage>
</organism>
<sequence length="536" mass="59732">MTIDWIYEVPTAGRKHLPPDARYMEALSSQGYRLEVAIADLVDNSIDAGAENVAVRFLRDHDRLVGLLVIDDGRGMAEDDLDVAMTVGGRRNYDGRALGMFGTGLKSASLSHAASVTVVSRTRHLGAVGRQWAMERAVEGFQCDIVAPGYAQSLIDRYSSRPIEDQGTIIRWDEVKDFPRHGGAGQTDRYLHRTINKLGMHLGLHLHRFLARDDFSITIAVEDVSTGAQYVNFGVRPMDPFAYPVPGHQEYPLRFAADVPSVGSIPLTAHIWPPKSSLDEYRAVGSVMERQGFYFYRHDRLVQAGGWNGYRQPEQHLALARIVVDLPEESGDVFRLTVKKEGVEAGPAFTSALETACSSGERTFGRFLEEAEEVYREARKREGLKRKSVIGPGKGFDPVVREAIEEELPLIPGEQPITVRWRHLDDGAFFDIDRDGRMIVLNRDYREAVLAGRRGGLDDAPLLKSLMYLLLHQVFEKEYSGSREKDNLQMWQAVLRSAAAAEVDHGVADGLETWLRVLGPPNSSAPDHRTADDALE</sequence>
<proteinExistence type="predicted"/>
<dbReference type="RefSeq" id="WP_289954724.1">
    <property type="nucleotide sequence ID" value="NZ_JAUEMJ010000001.1"/>
</dbReference>
<dbReference type="InterPro" id="IPR036890">
    <property type="entry name" value="HATPase_C_sf"/>
</dbReference>
<dbReference type="SUPFAM" id="SSF55874">
    <property type="entry name" value="ATPase domain of HSP90 chaperone/DNA topoisomerase II/histidine kinase"/>
    <property type="match status" value="1"/>
</dbReference>
<dbReference type="Pfam" id="PF13589">
    <property type="entry name" value="HATPase_c_3"/>
    <property type="match status" value="1"/>
</dbReference>
<reference evidence="1" key="1">
    <citation type="submission" date="2023-06" db="EMBL/GenBank/DDBJ databases">
        <title>Gycomyces niveus sp.nov., a novel actinomycete isolated from soil in Shouguang.</title>
        <authorList>
            <person name="Yang X."/>
            <person name="Zhao J."/>
        </authorList>
    </citation>
    <scope>NUCLEOTIDE SEQUENCE</scope>
    <source>
        <strain evidence="1">NEAU C2</strain>
    </source>
</reference>
<protein>
    <submittedName>
        <fullName evidence="1">ATP-binding protein</fullName>
    </submittedName>
</protein>
<dbReference type="Proteomes" id="UP001171902">
    <property type="component" value="Unassembled WGS sequence"/>
</dbReference>
<keyword evidence="1" id="KW-0547">Nucleotide-binding</keyword>